<feature type="transmembrane region" description="Helical" evidence="1">
    <location>
        <begin position="30"/>
        <end position="53"/>
    </location>
</feature>
<feature type="domain" description="DUF6542" evidence="2">
    <location>
        <begin position="27"/>
        <end position="140"/>
    </location>
</feature>
<proteinExistence type="predicted"/>
<name>A0AAU8DLJ2_9ACTN</name>
<evidence type="ECO:0000313" key="3">
    <source>
        <dbReference type="EMBL" id="XCG62863.1"/>
    </source>
</evidence>
<feature type="transmembrane region" description="Helical" evidence="1">
    <location>
        <begin position="118"/>
        <end position="138"/>
    </location>
</feature>
<keyword evidence="1" id="KW-1133">Transmembrane helix</keyword>
<evidence type="ECO:0000256" key="1">
    <source>
        <dbReference type="SAM" id="Phobius"/>
    </source>
</evidence>
<keyword evidence="1" id="KW-0472">Membrane</keyword>
<dbReference type="AlphaFoldDB" id="A0AAU8DLJ2"/>
<keyword evidence="1" id="KW-0812">Transmembrane</keyword>
<dbReference type="RefSeq" id="WP_353648478.1">
    <property type="nucleotide sequence ID" value="NZ_CP159218.1"/>
</dbReference>
<evidence type="ECO:0000259" key="2">
    <source>
        <dbReference type="Pfam" id="PF20177"/>
    </source>
</evidence>
<sequence>MTTATVRPEPDFADQLALASIVPAVRGIPWYGAVAAAVVLTLIGAIVGGADFISDGVPTVLWIAYIVGCVLAVAAVRRRAVFTAIVQPPLVGVLVVFVYARFFTSSGTIDAAVNVVKIFPMVAIATTACLVIGMIRVFTQPLRTSRREEVARPADTTDADLR</sequence>
<organism evidence="3">
    <name type="scientific">Nakamurella sp. A5-74</name>
    <dbReference type="NCBI Taxonomy" id="3158264"/>
    <lineage>
        <taxon>Bacteria</taxon>
        <taxon>Bacillati</taxon>
        <taxon>Actinomycetota</taxon>
        <taxon>Actinomycetes</taxon>
        <taxon>Nakamurellales</taxon>
        <taxon>Nakamurellaceae</taxon>
        <taxon>Nakamurella</taxon>
    </lineage>
</organism>
<dbReference type="Pfam" id="PF20177">
    <property type="entry name" value="DUF6542"/>
    <property type="match status" value="1"/>
</dbReference>
<dbReference type="InterPro" id="IPR046672">
    <property type="entry name" value="DUF6542"/>
</dbReference>
<accession>A0AAU8DLJ2</accession>
<gene>
    <name evidence="3" type="ORF">ABLG96_16805</name>
</gene>
<feature type="transmembrane region" description="Helical" evidence="1">
    <location>
        <begin position="59"/>
        <end position="76"/>
    </location>
</feature>
<feature type="transmembrane region" description="Helical" evidence="1">
    <location>
        <begin position="81"/>
        <end position="103"/>
    </location>
</feature>
<dbReference type="EMBL" id="CP159218">
    <property type="protein sequence ID" value="XCG62863.1"/>
    <property type="molecule type" value="Genomic_DNA"/>
</dbReference>
<reference evidence="3" key="1">
    <citation type="submission" date="2024-05" db="EMBL/GenBank/DDBJ databases">
        <authorList>
            <person name="Cai S.Y."/>
            <person name="Jin L.M."/>
            <person name="Li H.R."/>
        </authorList>
    </citation>
    <scope>NUCLEOTIDE SEQUENCE</scope>
    <source>
        <strain evidence="3">A5-74</strain>
    </source>
</reference>
<protein>
    <submittedName>
        <fullName evidence="3">DUF6542 domain-containing protein</fullName>
    </submittedName>
</protein>